<dbReference type="AlphaFoldDB" id="A0A0F9R882"/>
<dbReference type="EMBL" id="LAZR01001006">
    <property type="protein sequence ID" value="KKN52745.1"/>
    <property type="molecule type" value="Genomic_DNA"/>
</dbReference>
<dbReference type="FunFam" id="3.30.70.270:FF:000001">
    <property type="entry name" value="Diguanylate cyclase domain protein"/>
    <property type="match status" value="1"/>
</dbReference>
<dbReference type="Gene3D" id="3.20.20.450">
    <property type="entry name" value="EAL domain"/>
    <property type="match status" value="1"/>
</dbReference>
<proteinExistence type="predicted"/>
<dbReference type="InterPro" id="IPR000160">
    <property type="entry name" value="GGDEF_dom"/>
</dbReference>
<dbReference type="SUPFAM" id="SSF55073">
    <property type="entry name" value="Nucleotide cyclase"/>
    <property type="match status" value="1"/>
</dbReference>
<keyword evidence="1" id="KW-0472">Membrane</keyword>
<organism evidence="4">
    <name type="scientific">marine sediment metagenome</name>
    <dbReference type="NCBI Taxonomy" id="412755"/>
    <lineage>
        <taxon>unclassified sequences</taxon>
        <taxon>metagenomes</taxon>
        <taxon>ecological metagenomes</taxon>
    </lineage>
</organism>
<name>A0A0F9R882_9ZZZZ</name>
<dbReference type="Pfam" id="PF00990">
    <property type="entry name" value="GGDEF"/>
    <property type="match status" value="1"/>
</dbReference>
<dbReference type="InterPro" id="IPR052155">
    <property type="entry name" value="Biofilm_reg_signaling"/>
</dbReference>
<dbReference type="InterPro" id="IPR029787">
    <property type="entry name" value="Nucleotide_cyclase"/>
</dbReference>
<keyword evidence="1" id="KW-0812">Transmembrane</keyword>
<protein>
    <recommendedName>
        <fullName evidence="5">EAL domain-containing protein</fullName>
    </recommendedName>
</protein>
<dbReference type="PROSITE" id="PS50887">
    <property type="entry name" value="GGDEF"/>
    <property type="match status" value="1"/>
</dbReference>
<evidence type="ECO:0000259" key="2">
    <source>
        <dbReference type="PROSITE" id="PS50883"/>
    </source>
</evidence>
<comment type="caution">
    <text evidence="4">The sequence shown here is derived from an EMBL/GenBank/DDBJ whole genome shotgun (WGS) entry which is preliminary data.</text>
</comment>
<evidence type="ECO:0000313" key="4">
    <source>
        <dbReference type="EMBL" id="KKN52745.1"/>
    </source>
</evidence>
<dbReference type="Pfam" id="PF00563">
    <property type="entry name" value="EAL"/>
    <property type="match status" value="1"/>
</dbReference>
<dbReference type="Gene3D" id="3.30.70.270">
    <property type="match status" value="1"/>
</dbReference>
<dbReference type="NCBIfam" id="TIGR00254">
    <property type="entry name" value="GGDEF"/>
    <property type="match status" value="1"/>
</dbReference>
<accession>A0A0F9R882</accession>
<feature type="domain" description="EAL" evidence="2">
    <location>
        <begin position="390"/>
        <end position="640"/>
    </location>
</feature>
<dbReference type="PROSITE" id="PS51257">
    <property type="entry name" value="PROKAR_LIPOPROTEIN"/>
    <property type="match status" value="1"/>
</dbReference>
<dbReference type="SMART" id="SM00052">
    <property type="entry name" value="EAL"/>
    <property type="match status" value="1"/>
</dbReference>
<dbReference type="InterPro" id="IPR001633">
    <property type="entry name" value="EAL_dom"/>
</dbReference>
<feature type="transmembrane region" description="Helical" evidence="1">
    <location>
        <begin position="174"/>
        <end position="195"/>
    </location>
</feature>
<reference evidence="4" key="1">
    <citation type="journal article" date="2015" name="Nature">
        <title>Complex archaea that bridge the gap between prokaryotes and eukaryotes.</title>
        <authorList>
            <person name="Spang A."/>
            <person name="Saw J.H."/>
            <person name="Jorgensen S.L."/>
            <person name="Zaremba-Niedzwiedzka K."/>
            <person name="Martijn J."/>
            <person name="Lind A.E."/>
            <person name="van Eijk R."/>
            <person name="Schleper C."/>
            <person name="Guy L."/>
            <person name="Ettema T.J."/>
        </authorList>
    </citation>
    <scope>NUCLEOTIDE SEQUENCE</scope>
</reference>
<feature type="transmembrane region" description="Helical" evidence="1">
    <location>
        <begin position="6"/>
        <end position="28"/>
    </location>
</feature>
<evidence type="ECO:0000259" key="3">
    <source>
        <dbReference type="PROSITE" id="PS50887"/>
    </source>
</evidence>
<dbReference type="SUPFAM" id="SSF141868">
    <property type="entry name" value="EAL domain-like"/>
    <property type="match status" value="1"/>
</dbReference>
<gene>
    <name evidence="4" type="ORF">LCGC14_0609450</name>
</gene>
<evidence type="ECO:0008006" key="5">
    <source>
        <dbReference type="Google" id="ProtNLM"/>
    </source>
</evidence>
<dbReference type="PROSITE" id="PS50883">
    <property type="entry name" value="EAL"/>
    <property type="match status" value="1"/>
</dbReference>
<dbReference type="PANTHER" id="PTHR44757:SF2">
    <property type="entry name" value="BIOFILM ARCHITECTURE MAINTENANCE PROTEIN MBAA"/>
    <property type="match status" value="1"/>
</dbReference>
<dbReference type="SMART" id="SM00267">
    <property type="entry name" value="GGDEF"/>
    <property type="match status" value="1"/>
</dbReference>
<dbReference type="PANTHER" id="PTHR44757">
    <property type="entry name" value="DIGUANYLATE CYCLASE DGCP"/>
    <property type="match status" value="1"/>
</dbReference>
<dbReference type="InterPro" id="IPR043128">
    <property type="entry name" value="Rev_trsase/Diguanyl_cyclase"/>
</dbReference>
<dbReference type="InterPro" id="IPR035919">
    <property type="entry name" value="EAL_sf"/>
</dbReference>
<feature type="domain" description="GGDEF" evidence="3">
    <location>
        <begin position="248"/>
        <end position="381"/>
    </location>
</feature>
<keyword evidence="1" id="KW-1133">Transmembrane helix</keyword>
<sequence>MRLRLIQALLAVTVGCFVLATAYISHLITERQTALREISRYNIVWSVNQALVEFTRLQQRVAESAVAGSGVDADEVALRVEILLGRLDILDNGEAEEYIRRNPENVRVLGRLEETLVAAEPLLGRLGEPGTVLALNRLLSPLHAELASLASDARQTGDRRIAEDQGELRRLHRLFTGLAAGLILCGIALILLLLWSNRLLARSDTKLRQDQLKIVHMARHDPLTGLANRLRFNDELEACLNHANCGASSLTIMFLDLDCFKDINDTHGHLFGDEVLKAVADRLRRNIRDDNLVARLGGDEFAILLPPSRETRDCAGLASRLIAAISAPFAIDGVEFTIAVSIGIAELRDRSAEPGQLLKQADLALYQAKGDGRGIFRFFEPKMEEDLLARKSLEAELRNALGNGELEVFYQPVIEVARDAICGFEALMRWRHPERGMVPPAEFIPLAEDLGLIVQLGEWVLRQACAEAASWPSGIRIAVNLSPVQFRNKTLVQTVVSALAASGLAPSRLELEVTETVLLDRSDRNIAILHQLRGLGVRIAMDDFGTGYSSLSYLNSFPFDKIKIDQSFVRGLTTSADSLAIVRLVAGLGFSLGMTTTAEGVETEDEYLALKAAGCIEVQGYYFGRPKPASQIELDRPRSQAGSRSAA</sequence>
<dbReference type="CDD" id="cd01949">
    <property type="entry name" value="GGDEF"/>
    <property type="match status" value="1"/>
</dbReference>
<dbReference type="CDD" id="cd01948">
    <property type="entry name" value="EAL"/>
    <property type="match status" value="1"/>
</dbReference>
<evidence type="ECO:0000256" key="1">
    <source>
        <dbReference type="SAM" id="Phobius"/>
    </source>
</evidence>